<dbReference type="PANTHER" id="PTHR33332">
    <property type="entry name" value="REVERSE TRANSCRIPTASE DOMAIN-CONTAINING PROTEIN"/>
    <property type="match status" value="1"/>
</dbReference>
<proteinExistence type="predicted"/>
<dbReference type="Proteomes" id="UP001623348">
    <property type="component" value="Unassembled WGS sequence"/>
</dbReference>
<dbReference type="Pfam" id="PF00078">
    <property type="entry name" value="RVT_1"/>
    <property type="match status" value="1"/>
</dbReference>
<dbReference type="InterPro" id="IPR000477">
    <property type="entry name" value="RT_dom"/>
</dbReference>
<sequence>MSKWRSVTSRVPQGSLLGLALFNIFINDTDRRTKCNFSKFADDIKLRGAVDVLEGQDAIQMDLDRLDKWANVNLKKFNKAKCKVLHLVREIPDTNTD</sequence>
<feature type="domain" description="Reverse transcriptase" evidence="1">
    <location>
        <begin position="4"/>
        <end position="86"/>
    </location>
</feature>
<evidence type="ECO:0000313" key="3">
    <source>
        <dbReference type="Proteomes" id="UP001623348"/>
    </source>
</evidence>
<name>A0ABC9VTP4_GRUJA</name>
<evidence type="ECO:0000313" key="2">
    <source>
        <dbReference type="EMBL" id="GAB0176446.1"/>
    </source>
</evidence>
<comment type="caution">
    <text evidence="2">The sequence shown here is derived from an EMBL/GenBank/DDBJ whole genome shotgun (WGS) entry which is preliminary data.</text>
</comment>
<evidence type="ECO:0000259" key="1">
    <source>
        <dbReference type="Pfam" id="PF00078"/>
    </source>
</evidence>
<gene>
    <name evidence="2" type="ORF">GRJ2_000109800</name>
</gene>
<keyword evidence="3" id="KW-1185">Reference proteome</keyword>
<protein>
    <recommendedName>
        <fullName evidence="1">Reverse transcriptase domain-containing protein</fullName>
    </recommendedName>
</protein>
<accession>A0ABC9VTP4</accession>
<organism evidence="2 3">
    <name type="scientific">Grus japonensis</name>
    <name type="common">Japanese crane</name>
    <name type="synonym">Red-crowned crane</name>
    <dbReference type="NCBI Taxonomy" id="30415"/>
    <lineage>
        <taxon>Eukaryota</taxon>
        <taxon>Metazoa</taxon>
        <taxon>Chordata</taxon>
        <taxon>Craniata</taxon>
        <taxon>Vertebrata</taxon>
        <taxon>Euteleostomi</taxon>
        <taxon>Archelosauria</taxon>
        <taxon>Archosauria</taxon>
        <taxon>Dinosauria</taxon>
        <taxon>Saurischia</taxon>
        <taxon>Theropoda</taxon>
        <taxon>Coelurosauria</taxon>
        <taxon>Aves</taxon>
        <taxon>Neognathae</taxon>
        <taxon>Neoaves</taxon>
        <taxon>Gruiformes</taxon>
        <taxon>Gruidae</taxon>
        <taxon>Grus</taxon>
    </lineage>
</organism>
<reference evidence="2 3" key="1">
    <citation type="submission" date="2024-06" db="EMBL/GenBank/DDBJ databases">
        <title>The draft genome of Grus japonensis, version 3.</title>
        <authorList>
            <person name="Nabeshima K."/>
            <person name="Suzuki S."/>
            <person name="Onuma M."/>
        </authorList>
    </citation>
    <scope>NUCLEOTIDE SEQUENCE [LARGE SCALE GENOMIC DNA]</scope>
    <source>
        <strain evidence="2 3">451A</strain>
    </source>
</reference>
<dbReference type="AlphaFoldDB" id="A0ABC9VTP4"/>
<dbReference type="EMBL" id="BAAFJT010000001">
    <property type="protein sequence ID" value="GAB0176446.1"/>
    <property type="molecule type" value="Genomic_DNA"/>
</dbReference>